<sequence length="129" mass="14175">MHAAGTICNRLYLALKATVQSRLLSIESREAAHGRGALVLLSSPQKDQKDKSVEMLLCRTGPTLQIRQNLGWNLFAAILRTILCAAKISYALPRTRPPSFCLISPEAVLLTGEEKASSNFQKQNTLIEP</sequence>
<accession>A0A1H1QDL4</accession>
<protein>
    <submittedName>
        <fullName evidence="1">Uncharacterized protein</fullName>
    </submittedName>
</protein>
<reference evidence="1 2" key="1">
    <citation type="submission" date="2016-10" db="EMBL/GenBank/DDBJ databases">
        <authorList>
            <person name="de Groot N.N."/>
        </authorList>
    </citation>
    <scope>NUCLEOTIDE SEQUENCE [LARGE SCALE GENOMIC DNA]</scope>
    <source>
        <strain evidence="1 2">MP1X4</strain>
    </source>
</reference>
<name>A0A1H1QDL4_MUCMA</name>
<evidence type="ECO:0000313" key="1">
    <source>
        <dbReference type="EMBL" id="SDS21474.1"/>
    </source>
</evidence>
<keyword evidence="2" id="KW-1185">Reference proteome</keyword>
<proteinExistence type="predicted"/>
<evidence type="ECO:0000313" key="2">
    <source>
        <dbReference type="Proteomes" id="UP000199679"/>
    </source>
</evidence>
<dbReference type="EMBL" id="LT629740">
    <property type="protein sequence ID" value="SDS21474.1"/>
    <property type="molecule type" value="Genomic_DNA"/>
</dbReference>
<dbReference type="Proteomes" id="UP000199679">
    <property type="component" value="Chromosome I"/>
</dbReference>
<gene>
    <name evidence="1" type="ORF">SAMN05216490_0748</name>
</gene>
<organism evidence="1 2">
    <name type="scientific">Mucilaginibacter mallensis</name>
    <dbReference type="NCBI Taxonomy" id="652787"/>
    <lineage>
        <taxon>Bacteria</taxon>
        <taxon>Pseudomonadati</taxon>
        <taxon>Bacteroidota</taxon>
        <taxon>Sphingobacteriia</taxon>
        <taxon>Sphingobacteriales</taxon>
        <taxon>Sphingobacteriaceae</taxon>
        <taxon>Mucilaginibacter</taxon>
    </lineage>
</organism>
<dbReference type="AlphaFoldDB" id="A0A1H1QDL4"/>